<dbReference type="Pfam" id="PF04471">
    <property type="entry name" value="Mrr_cat"/>
    <property type="match status" value="1"/>
</dbReference>
<feature type="compositionally biased region" description="Basic and acidic residues" evidence="1">
    <location>
        <begin position="195"/>
        <end position="205"/>
    </location>
</feature>
<dbReference type="AlphaFoldDB" id="A0AA43BFF0"/>
<dbReference type="RefSeq" id="WP_279731138.1">
    <property type="nucleotide sequence ID" value="NZ_JAOCKX010000070.1"/>
</dbReference>
<dbReference type="GO" id="GO:0009307">
    <property type="term" value="P:DNA restriction-modification system"/>
    <property type="evidence" value="ECO:0007669"/>
    <property type="project" value="InterPro"/>
</dbReference>
<dbReference type="Proteomes" id="UP001162318">
    <property type="component" value="Unassembled WGS sequence"/>
</dbReference>
<organism evidence="3 4">
    <name type="scientific">Sphingobium yanoikuyae</name>
    <name type="common">Sphingomonas yanoikuyae</name>
    <dbReference type="NCBI Taxonomy" id="13690"/>
    <lineage>
        <taxon>Bacteria</taxon>
        <taxon>Pseudomonadati</taxon>
        <taxon>Pseudomonadota</taxon>
        <taxon>Alphaproteobacteria</taxon>
        <taxon>Sphingomonadales</taxon>
        <taxon>Sphingomonadaceae</taxon>
        <taxon>Sphingobium</taxon>
    </lineage>
</organism>
<evidence type="ECO:0000313" key="4">
    <source>
        <dbReference type="Proteomes" id="UP001162318"/>
    </source>
</evidence>
<dbReference type="InterPro" id="IPR011856">
    <property type="entry name" value="tRNA_endonuc-like_dom_sf"/>
</dbReference>
<feature type="domain" description="Restriction endonuclease type IV Mrr" evidence="2">
    <location>
        <begin position="8"/>
        <end position="60"/>
    </location>
</feature>
<comment type="caution">
    <text evidence="3">The sequence shown here is derived from an EMBL/GenBank/DDBJ whole genome shotgun (WGS) entry which is preliminary data.</text>
</comment>
<proteinExistence type="predicted"/>
<feature type="compositionally biased region" description="Polar residues" evidence="1">
    <location>
        <begin position="206"/>
        <end position="220"/>
    </location>
</feature>
<dbReference type="SUPFAM" id="SSF52980">
    <property type="entry name" value="Restriction endonuclease-like"/>
    <property type="match status" value="1"/>
</dbReference>
<feature type="region of interest" description="Disordered" evidence="1">
    <location>
        <begin position="148"/>
        <end position="226"/>
    </location>
</feature>
<sequence>MGAAYDFRTLSPLDFEELVRDLLQAHWGVTLESFGAGADQGIDLRYLKGPHKVIIQAKHLGEGGYPGLKKALRDERLKAIKLAPTRYILATSVSLTPARKDEIIALMAGVPLTPADIVGREDLNNLLGLHQTIETRHFKLWLSSANARTDPAERRLRRPSCTKARPAPKPNTRVQQRAKAGTLEKPGAAAAGFDPNRKKGPEPKDSSASQHQALGHQNQHAAPVRC</sequence>
<evidence type="ECO:0000256" key="1">
    <source>
        <dbReference type="SAM" id="MobiDB-lite"/>
    </source>
</evidence>
<dbReference type="GO" id="GO:0003677">
    <property type="term" value="F:DNA binding"/>
    <property type="evidence" value="ECO:0007669"/>
    <property type="project" value="InterPro"/>
</dbReference>
<reference evidence="3" key="1">
    <citation type="submission" date="2022-09" db="EMBL/GenBank/DDBJ databases">
        <title>Intensive care unit water sources are persistently colonized with multi-drug resistant bacteria and are the site of extensive horizontal gene transfer of antibiotic resistance genes.</title>
        <authorList>
            <person name="Diorio-Toth L."/>
        </authorList>
    </citation>
    <scope>NUCLEOTIDE SEQUENCE</scope>
    <source>
        <strain evidence="3">GD03659</strain>
    </source>
</reference>
<dbReference type="EMBL" id="JAOCKX010000070">
    <property type="protein sequence ID" value="MDH2134787.1"/>
    <property type="molecule type" value="Genomic_DNA"/>
</dbReference>
<gene>
    <name evidence="3" type="ORF">N5J77_27005</name>
</gene>
<evidence type="ECO:0000259" key="2">
    <source>
        <dbReference type="Pfam" id="PF04471"/>
    </source>
</evidence>
<dbReference type="InterPro" id="IPR011335">
    <property type="entry name" value="Restrct_endonuc-II-like"/>
</dbReference>
<name>A0AA43BFF0_SPHYA</name>
<keyword evidence="3" id="KW-0255">Endonuclease</keyword>
<evidence type="ECO:0000313" key="3">
    <source>
        <dbReference type="EMBL" id="MDH2134787.1"/>
    </source>
</evidence>
<keyword evidence="3" id="KW-0540">Nuclease</keyword>
<dbReference type="InterPro" id="IPR007560">
    <property type="entry name" value="Restrct_endonuc_IV_Mrr"/>
</dbReference>
<dbReference type="GO" id="GO:0004519">
    <property type="term" value="F:endonuclease activity"/>
    <property type="evidence" value="ECO:0007669"/>
    <property type="project" value="UniProtKB-KW"/>
</dbReference>
<protein>
    <submittedName>
        <fullName evidence="3">Restriction endonuclease</fullName>
    </submittedName>
</protein>
<accession>A0AA43BFF0</accession>
<keyword evidence="3" id="KW-0378">Hydrolase</keyword>
<dbReference type="Gene3D" id="3.40.1350.10">
    <property type="match status" value="1"/>
</dbReference>